<evidence type="ECO:0000313" key="2">
    <source>
        <dbReference type="Proteomes" id="UP000030764"/>
    </source>
</evidence>
<accession>A0A085M5R7</accession>
<dbReference type="EMBL" id="KL363226">
    <property type="protein sequence ID" value="KFD52563.1"/>
    <property type="molecule type" value="Genomic_DNA"/>
</dbReference>
<proteinExistence type="predicted"/>
<keyword evidence="2" id="KW-1185">Reference proteome</keyword>
<dbReference type="AlphaFoldDB" id="A0A085M5R7"/>
<organism evidence="1 2">
    <name type="scientific">Trichuris suis</name>
    <name type="common">pig whipworm</name>
    <dbReference type="NCBI Taxonomy" id="68888"/>
    <lineage>
        <taxon>Eukaryota</taxon>
        <taxon>Metazoa</taxon>
        <taxon>Ecdysozoa</taxon>
        <taxon>Nematoda</taxon>
        <taxon>Enoplea</taxon>
        <taxon>Dorylaimia</taxon>
        <taxon>Trichinellida</taxon>
        <taxon>Trichuridae</taxon>
        <taxon>Trichuris</taxon>
    </lineage>
</organism>
<sequence length="169" mass="19275">MDIAVYQLKIGNKRRLSNDTRDRTRRAKTWAMLATAILQTAPDNLLSLQISIQRNVLALCEQLFKHHRSQLKCKSAILVRAHCRGISPPNQLGRDSAFITPDGACSFLLTCSSSANIKIARMDWERLTKKANFGASLTVSLGCMKNKKNCCYYQYFANQFKPYLMHHFM</sequence>
<protein>
    <submittedName>
        <fullName evidence="1">Uncharacterized protein</fullName>
    </submittedName>
</protein>
<name>A0A085M5R7_9BILA</name>
<reference evidence="1 2" key="1">
    <citation type="journal article" date="2014" name="Nat. Genet.">
        <title>Genome and transcriptome of the porcine whipworm Trichuris suis.</title>
        <authorList>
            <person name="Jex A.R."/>
            <person name="Nejsum P."/>
            <person name="Schwarz E.M."/>
            <person name="Hu L."/>
            <person name="Young N.D."/>
            <person name="Hall R.S."/>
            <person name="Korhonen P.K."/>
            <person name="Liao S."/>
            <person name="Thamsborg S."/>
            <person name="Xia J."/>
            <person name="Xu P."/>
            <person name="Wang S."/>
            <person name="Scheerlinck J.P."/>
            <person name="Hofmann A."/>
            <person name="Sternberg P.W."/>
            <person name="Wang J."/>
            <person name="Gasser R.B."/>
        </authorList>
    </citation>
    <scope>NUCLEOTIDE SEQUENCE [LARGE SCALE GENOMIC DNA]</scope>
    <source>
        <strain evidence="1">DCEP-RM93M</strain>
    </source>
</reference>
<dbReference type="Proteomes" id="UP000030764">
    <property type="component" value="Unassembled WGS sequence"/>
</dbReference>
<evidence type="ECO:0000313" key="1">
    <source>
        <dbReference type="EMBL" id="KFD52563.1"/>
    </source>
</evidence>
<gene>
    <name evidence="1" type="ORF">M513_06597</name>
</gene>